<dbReference type="EMBL" id="KQ435746">
    <property type="protein sequence ID" value="KOX76548.1"/>
    <property type="molecule type" value="Genomic_DNA"/>
</dbReference>
<dbReference type="Proteomes" id="UP000053105">
    <property type="component" value="Unassembled WGS sequence"/>
</dbReference>
<dbReference type="SUPFAM" id="SSF53098">
    <property type="entry name" value="Ribonuclease H-like"/>
    <property type="match status" value="1"/>
</dbReference>
<feature type="domain" description="Integrase catalytic" evidence="2">
    <location>
        <begin position="61"/>
        <end position="218"/>
    </location>
</feature>
<evidence type="ECO:0000313" key="4">
    <source>
        <dbReference type="Proteomes" id="UP000053105"/>
    </source>
</evidence>
<organism evidence="3 4">
    <name type="scientific">Melipona quadrifasciata</name>
    <dbReference type="NCBI Taxonomy" id="166423"/>
    <lineage>
        <taxon>Eukaryota</taxon>
        <taxon>Metazoa</taxon>
        <taxon>Ecdysozoa</taxon>
        <taxon>Arthropoda</taxon>
        <taxon>Hexapoda</taxon>
        <taxon>Insecta</taxon>
        <taxon>Pterygota</taxon>
        <taxon>Neoptera</taxon>
        <taxon>Endopterygota</taxon>
        <taxon>Hymenoptera</taxon>
        <taxon>Apocrita</taxon>
        <taxon>Aculeata</taxon>
        <taxon>Apoidea</taxon>
        <taxon>Anthophila</taxon>
        <taxon>Apidae</taxon>
        <taxon>Melipona</taxon>
    </lineage>
</organism>
<dbReference type="Gene3D" id="1.10.340.70">
    <property type="match status" value="1"/>
</dbReference>
<dbReference type="AlphaFoldDB" id="A0A0N0BHT0"/>
<dbReference type="Pfam" id="PF17921">
    <property type="entry name" value="Integrase_H2C2"/>
    <property type="match status" value="1"/>
</dbReference>
<dbReference type="InterPro" id="IPR041588">
    <property type="entry name" value="Integrase_H2C2"/>
</dbReference>
<dbReference type="GO" id="GO:0003676">
    <property type="term" value="F:nucleic acid binding"/>
    <property type="evidence" value="ECO:0007669"/>
    <property type="project" value="InterPro"/>
</dbReference>
<dbReference type="InterPro" id="IPR001584">
    <property type="entry name" value="Integrase_cat-core"/>
</dbReference>
<dbReference type="Pfam" id="PF00665">
    <property type="entry name" value="rve"/>
    <property type="match status" value="1"/>
</dbReference>
<dbReference type="InterPro" id="IPR012337">
    <property type="entry name" value="RNaseH-like_sf"/>
</dbReference>
<dbReference type="Gene3D" id="3.30.420.10">
    <property type="entry name" value="Ribonuclease H-like superfamily/Ribonuclease H"/>
    <property type="match status" value="1"/>
</dbReference>
<evidence type="ECO:0000259" key="2">
    <source>
        <dbReference type="PROSITE" id="PS50994"/>
    </source>
</evidence>
<reference evidence="3 4" key="1">
    <citation type="submission" date="2015-07" db="EMBL/GenBank/DDBJ databases">
        <title>The genome of Melipona quadrifasciata.</title>
        <authorList>
            <person name="Pan H."/>
            <person name="Kapheim K."/>
        </authorList>
    </citation>
    <scope>NUCLEOTIDE SEQUENCE [LARGE SCALE GENOMIC DNA]</scope>
    <source>
        <strain evidence="3">0111107301</strain>
        <tissue evidence="3">Whole body</tissue>
    </source>
</reference>
<proteinExistence type="predicted"/>
<evidence type="ECO:0000256" key="1">
    <source>
        <dbReference type="ARBA" id="ARBA00012493"/>
    </source>
</evidence>
<dbReference type="EC" id="2.7.7.49" evidence="1"/>
<evidence type="ECO:0000313" key="3">
    <source>
        <dbReference type="EMBL" id="KOX76548.1"/>
    </source>
</evidence>
<accession>A0A0N0BHT0</accession>
<dbReference type="InterPro" id="IPR050951">
    <property type="entry name" value="Retrovirus_Pol_polyprotein"/>
</dbReference>
<dbReference type="PROSITE" id="PS50994">
    <property type="entry name" value="INTEGRASE"/>
    <property type="match status" value="1"/>
</dbReference>
<dbReference type="GO" id="GO:0003964">
    <property type="term" value="F:RNA-directed DNA polymerase activity"/>
    <property type="evidence" value="ECO:0007669"/>
    <property type="project" value="UniProtKB-EC"/>
</dbReference>
<sequence>MVREAHERRHFSVTKIENLPRRDYWMQGMKRKIEVIQNCISCILAERKRGRQERYLHPLEKGEVPLETFHIDHLGLLFGTKKNYKHIFVVVDAFTKFVWLYATKTTNSAEVIERLWKQSVTFGNARRIISDRGTAFTSREFAQYCQQENIHHSLITTGVPRANGQVERVNRTLILLLIRISNPKKEDWYKYLEIAQFLNTSFHRNIGTTPFQLLFGTSARLKDDPHIRLMEEEWVTAFENDRDELRIETCKLLQKYRMKIDVILIRREKRQRNKEKEI</sequence>
<protein>
    <recommendedName>
        <fullName evidence="1">RNA-directed DNA polymerase</fullName>
        <ecNumber evidence="1">2.7.7.49</ecNumber>
    </recommendedName>
</protein>
<keyword evidence="4" id="KW-1185">Reference proteome</keyword>
<dbReference type="OrthoDB" id="8014450at2759"/>
<name>A0A0N0BHT0_9HYME</name>
<dbReference type="STRING" id="166423.A0A0N0BHT0"/>
<dbReference type="PANTHER" id="PTHR37984:SF5">
    <property type="entry name" value="PROTEIN NYNRIN-LIKE"/>
    <property type="match status" value="1"/>
</dbReference>
<dbReference type="GO" id="GO:0015074">
    <property type="term" value="P:DNA integration"/>
    <property type="evidence" value="ECO:0007669"/>
    <property type="project" value="InterPro"/>
</dbReference>
<gene>
    <name evidence="3" type="ORF">WN51_11754</name>
</gene>
<dbReference type="PANTHER" id="PTHR37984">
    <property type="entry name" value="PROTEIN CBG26694"/>
    <property type="match status" value="1"/>
</dbReference>
<dbReference type="InterPro" id="IPR036397">
    <property type="entry name" value="RNaseH_sf"/>
</dbReference>